<sequence length="435" mass="49004">MELGCNPQVAPVFRLPAETFRHIFGYFAAIDKDIWERCIQVPLTQVCRFWRTIALDMPILWNYILVRLPRDEPLDRVAAYFARSQSSKITLNIFDDWEQATFTPQGPILQQLLRLIRNYHSQLECVTLVLHGDIQEFIRALSHCQFTSMTSLSLDLNCPRYSRFATDELALLFQRGSNISQLSYKGLFVKPSPHLAATLTHLQVIGPQKLPTELIYDVLRQYPELISLDVDRIVPGVPTALPATVVTVPKLEKLKATWNQVDPGLLLSRLEAPSLHTLDIRQSLKSSAERHHTLLDDFLTRSRCNLRSLIFGDALISSEGLAHYLRLPGLQSLTSLRLLRPTPSEEVLRCFSSRPGDVGSDGVLPHLESLHLAQKCAFPDGAFRDIFASRSAHSGYSALRYLGVDIPESHAADIAYLESLTAAGTSVQRFYSSER</sequence>
<proteinExistence type="predicted"/>
<reference evidence="1 2" key="1">
    <citation type="journal article" date="2021" name="Appl. Environ. Microbiol.">
        <title>Genetic linkage and physical mapping for an oyster mushroom Pleurotus cornucopiae and QTL analysis for the trait cap color.</title>
        <authorList>
            <person name="Zhang Y."/>
            <person name="Gao W."/>
            <person name="Sonnenberg A."/>
            <person name="Chen Q."/>
            <person name="Zhang J."/>
            <person name="Huang C."/>
        </authorList>
    </citation>
    <scope>NUCLEOTIDE SEQUENCE [LARGE SCALE GENOMIC DNA]</scope>
    <source>
        <strain evidence="1">CCMSSC00406</strain>
    </source>
</reference>
<keyword evidence="2" id="KW-1185">Reference proteome</keyword>
<comment type="caution">
    <text evidence="1">The sequence shown here is derived from an EMBL/GenBank/DDBJ whole genome shotgun (WGS) entry which is preliminary data.</text>
</comment>
<accession>A0ACB7J555</accession>
<name>A0ACB7J555_PLECO</name>
<dbReference type="EMBL" id="WQMT02000003">
    <property type="protein sequence ID" value="KAG9225120.1"/>
    <property type="molecule type" value="Genomic_DNA"/>
</dbReference>
<dbReference type="Proteomes" id="UP000824881">
    <property type="component" value="Unassembled WGS sequence"/>
</dbReference>
<gene>
    <name evidence="1" type="ORF">CCMSSC00406_0007469</name>
</gene>
<protein>
    <submittedName>
        <fullName evidence="1">Uncharacterized protein</fullName>
    </submittedName>
</protein>
<evidence type="ECO:0000313" key="2">
    <source>
        <dbReference type="Proteomes" id="UP000824881"/>
    </source>
</evidence>
<evidence type="ECO:0000313" key="1">
    <source>
        <dbReference type="EMBL" id="KAG9225120.1"/>
    </source>
</evidence>
<organism evidence="1 2">
    <name type="scientific">Pleurotus cornucopiae</name>
    <name type="common">Cornucopia mushroom</name>
    <dbReference type="NCBI Taxonomy" id="5321"/>
    <lineage>
        <taxon>Eukaryota</taxon>
        <taxon>Fungi</taxon>
        <taxon>Dikarya</taxon>
        <taxon>Basidiomycota</taxon>
        <taxon>Agaricomycotina</taxon>
        <taxon>Agaricomycetes</taxon>
        <taxon>Agaricomycetidae</taxon>
        <taxon>Agaricales</taxon>
        <taxon>Pleurotineae</taxon>
        <taxon>Pleurotaceae</taxon>
        <taxon>Pleurotus</taxon>
    </lineage>
</organism>